<name>A0A246GEE4_9FLAO</name>
<comment type="caution">
    <text evidence="1">The sequence shown here is derived from an EMBL/GenBank/DDBJ whole genome shotgun (WGS) entry which is preliminary data.</text>
</comment>
<accession>A0A246GEE4</accession>
<dbReference type="Proteomes" id="UP000198034">
    <property type="component" value="Unassembled WGS sequence"/>
</dbReference>
<protein>
    <submittedName>
        <fullName evidence="1">Uncharacterized protein</fullName>
    </submittedName>
</protein>
<dbReference type="EMBL" id="MTCY01000001">
    <property type="protein sequence ID" value="OWP79761.1"/>
    <property type="molecule type" value="Genomic_DNA"/>
</dbReference>
<gene>
    <name evidence="1" type="ORF">BWK62_00570</name>
</gene>
<sequence length="208" mass="24221">MNICSKCKAYTRSNNPICYHCYIEGGKFVKGFTSYSFEKTPLNFIKGHIGESIIQNLFSSLGFIVFRYGIENNLTYINEYLDDSDFSKTELNILTSRPDLLVLNKEKKRIYFTEIKYRWSGKFEYSELGEDYKYQNTYIIVLSKSGFKCIKASELKKITAINIDCTEYDLCNNIEFNLDKGFVKLIENQALNIYNSIEHISHIESIVL</sequence>
<organism evidence="1 2">
    <name type="scientific">Flavobacterium columnare</name>
    <dbReference type="NCBI Taxonomy" id="996"/>
    <lineage>
        <taxon>Bacteria</taxon>
        <taxon>Pseudomonadati</taxon>
        <taxon>Bacteroidota</taxon>
        <taxon>Flavobacteriia</taxon>
        <taxon>Flavobacteriales</taxon>
        <taxon>Flavobacteriaceae</taxon>
        <taxon>Flavobacterium</taxon>
    </lineage>
</organism>
<dbReference type="AlphaFoldDB" id="A0A246GEE4"/>
<reference evidence="1 2" key="1">
    <citation type="journal article" date="2017" name="Infect. Genet. Evol.">
        <title>Comparative genome analysis of fish pathogen Flavobacterium columnare reveals extensive sequence diversity within the species.</title>
        <authorList>
            <person name="Kayansamruaj P."/>
            <person name="Dong H.T."/>
            <person name="Hirono I."/>
            <person name="Kondo H."/>
            <person name="Senapin S."/>
            <person name="Rodkhum C."/>
        </authorList>
    </citation>
    <scope>NUCLEOTIDE SEQUENCE [LARGE SCALE GENOMIC DNA]</scope>
    <source>
        <strain evidence="1 2">1214</strain>
    </source>
</reference>
<evidence type="ECO:0000313" key="2">
    <source>
        <dbReference type="Proteomes" id="UP000198034"/>
    </source>
</evidence>
<evidence type="ECO:0000313" key="1">
    <source>
        <dbReference type="EMBL" id="OWP79761.1"/>
    </source>
</evidence>
<proteinExistence type="predicted"/>